<feature type="domain" description="Signal recognition particle SRP72 subunit RNA-binding" evidence="11">
    <location>
        <begin position="583"/>
        <end position="625"/>
    </location>
</feature>
<dbReference type="Pfam" id="PF08492">
    <property type="entry name" value="SRP72"/>
    <property type="match status" value="1"/>
</dbReference>
<dbReference type="GO" id="GO:0005786">
    <property type="term" value="C:signal recognition particle, endoplasmic reticulum targeting"/>
    <property type="evidence" value="ECO:0007669"/>
    <property type="project" value="UniProtKB-UniRule"/>
</dbReference>
<feature type="compositionally biased region" description="Basic residues" evidence="10">
    <location>
        <begin position="588"/>
        <end position="598"/>
    </location>
</feature>
<evidence type="ECO:0000256" key="5">
    <source>
        <dbReference type="ARBA" id="ARBA00022490"/>
    </source>
</evidence>
<organism evidence="12 13">
    <name type="scientific">Hortaea werneckii</name>
    <name type="common">Black yeast</name>
    <name type="synonym">Cladosporium werneckii</name>
    <dbReference type="NCBI Taxonomy" id="91943"/>
    <lineage>
        <taxon>Eukaryota</taxon>
        <taxon>Fungi</taxon>
        <taxon>Dikarya</taxon>
        <taxon>Ascomycota</taxon>
        <taxon>Pezizomycotina</taxon>
        <taxon>Dothideomycetes</taxon>
        <taxon>Dothideomycetidae</taxon>
        <taxon>Mycosphaerellales</taxon>
        <taxon>Teratosphaeriaceae</taxon>
        <taxon>Hortaea</taxon>
    </lineage>
</organism>
<comment type="caution">
    <text evidence="12">The sequence shown here is derived from an EMBL/GenBank/DDBJ whole genome shotgun (WGS) entry which is preliminary data.</text>
</comment>
<sequence>MYALILDLTMHGTRVSVIMFEDLVGYYVGRGARTMSVPDLASLLKQTDIEDHNEVLKAAQSKLKQSKTDAGAQHAKVVALLKLDRFEDAIDAFESGGDRLKEQARLEYAYALYKTGKPSQAAEVAGKGAARGHRHVEAQASYRTEDFKRAAELYQQLAARLEDDAEADLRINSSAVDAQLEWAGYGDLAQKKKPEREDLEAFETAYNAACGSIARGELGQAEVLLKRTKDICNALEDMSEEEKQAELLPITVQQIYVLARQGRTTEAEELSKSIDAKSIPDASTRHIAEVNSIAASALPANPFIAQRLISRDLDSLKPDLPFEFQSAIFRQNQSAVDLQSMKFGGTADATAEAISKQQGPSLDGHTNSLSVVNAAAHAKNQSGKEALKHLLPLLERRPNDIGLVLTIVQLYVMGGNAASAVTLLESFLTRLEQSNTPSNVRFAPGIVGTAVSLYFSLGRKGHAQSELAKSARHWLAKPEERSAGVVHLLKGAGSALLDSEDIQHEQLASEIFSALHKLDDSDRYAAAGLLAASPEKASPEQSQSLQPVDRLIAGVDVDVLENAGIAQPPSSQHAAVNVRKRPAEDLKPKKRKKLPKSRIPKDFNPEKKPDPERWLPLRDRSTYRPKGKKGKAKQNLYSQGAAPAVESENSRPGTPAAEVVKGKQQGGGGGGKKKKGKGGKW</sequence>
<dbReference type="VEuPathDB" id="FungiDB:BTJ68_00482"/>
<evidence type="ECO:0000256" key="4">
    <source>
        <dbReference type="ARBA" id="ARBA00018350"/>
    </source>
</evidence>
<evidence type="ECO:0000256" key="9">
    <source>
        <dbReference type="PIRNR" id="PIRNR038922"/>
    </source>
</evidence>
<dbReference type="GO" id="GO:0043022">
    <property type="term" value="F:ribosome binding"/>
    <property type="evidence" value="ECO:0007669"/>
    <property type="project" value="TreeGrafter"/>
</dbReference>
<dbReference type="PANTHER" id="PTHR14094">
    <property type="entry name" value="SIGNAL RECOGNITION PARTICLE 72"/>
    <property type="match status" value="1"/>
</dbReference>
<accession>A0A3M7HMK6</accession>
<evidence type="ECO:0000256" key="3">
    <source>
        <dbReference type="ARBA" id="ARBA00007676"/>
    </source>
</evidence>
<evidence type="ECO:0000313" key="12">
    <source>
        <dbReference type="EMBL" id="RMZ14448.1"/>
    </source>
</evidence>
<dbReference type="SUPFAM" id="SSF48452">
    <property type="entry name" value="TPR-like"/>
    <property type="match status" value="1"/>
</dbReference>
<comment type="subcellular location">
    <subcellularLocation>
        <location evidence="2 9">Cytoplasm</location>
    </subcellularLocation>
    <subcellularLocation>
        <location evidence="1">Endoplasmic reticulum</location>
    </subcellularLocation>
</comment>
<feature type="compositionally biased region" description="Basic and acidic residues" evidence="10">
    <location>
        <begin position="599"/>
        <end position="622"/>
    </location>
</feature>
<dbReference type="PANTHER" id="PTHR14094:SF9">
    <property type="entry name" value="SIGNAL RECOGNITION PARTICLE SUBUNIT SRP72"/>
    <property type="match status" value="1"/>
</dbReference>
<evidence type="ECO:0000256" key="6">
    <source>
        <dbReference type="ARBA" id="ARBA00022824"/>
    </source>
</evidence>
<feature type="compositionally biased region" description="Basic residues" evidence="10">
    <location>
        <begin position="671"/>
        <end position="681"/>
    </location>
</feature>
<evidence type="ECO:0000256" key="8">
    <source>
        <dbReference type="ARBA" id="ARBA00023274"/>
    </source>
</evidence>
<comment type="similarity">
    <text evidence="3 9">Belongs to the SRP72 family.</text>
</comment>
<dbReference type="InterPro" id="IPR026270">
    <property type="entry name" value="SRP72"/>
</dbReference>
<dbReference type="InterPro" id="IPR031545">
    <property type="entry name" value="SRP72_TPR-like"/>
</dbReference>
<dbReference type="PIRSF" id="PIRSF038922">
    <property type="entry name" value="SRP72"/>
    <property type="match status" value="1"/>
</dbReference>
<dbReference type="Gene3D" id="1.25.40.10">
    <property type="entry name" value="Tetratricopeptide repeat domain"/>
    <property type="match status" value="1"/>
</dbReference>
<proteinExistence type="inferred from homology"/>
<evidence type="ECO:0000256" key="7">
    <source>
        <dbReference type="ARBA" id="ARBA00023135"/>
    </source>
</evidence>
<keyword evidence="6" id="KW-0256">Endoplasmic reticulum</keyword>
<comment type="function">
    <text evidence="9">Component of the signal recognition particle (SRP) complex, a ribonucleoprotein complex that mediates the cotranslational targeting of secretory and membrane proteins to the endoplasmic reticulum (ER).</text>
</comment>
<gene>
    <name evidence="12" type="ORF">D0860_02100</name>
</gene>
<keyword evidence="5 9" id="KW-0963">Cytoplasm</keyword>
<dbReference type="Proteomes" id="UP000280598">
    <property type="component" value="Unassembled WGS sequence"/>
</dbReference>
<feature type="compositionally biased region" description="Basic residues" evidence="10">
    <location>
        <begin position="623"/>
        <end position="632"/>
    </location>
</feature>
<feature type="region of interest" description="Disordered" evidence="10">
    <location>
        <begin position="564"/>
        <end position="681"/>
    </location>
</feature>
<keyword evidence="7 9" id="KW-0733">Signal recognition particle</keyword>
<evidence type="ECO:0000313" key="13">
    <source>
        <dbReference type="Proteomes" id="UP000280598"/>
    </source>
</evidence>
<dbReference type="GO" id="GO:0006614">
    <property type="term" value="P:SRP-dependent cotranslational protein targeting to membrane"/>
    <property type="evidence" value="ECO:0007669"/>
    <property type="project" value="UniProtKB-UniRule"/>
</dbReference>
<dbReference type="InterPro" id="IPR011990">
    <property type="entry name" value="TPR-like_helical_dom_sf"/>
</dbReference>
<dbReference type="EMBL" id="QWIS01000027">
    <property type="protein sequence ID" value="RMZ14448.1"/>
    <property type="molecule type" value="Genomic_DNA"/>
</dbReference>
<name>A0A3M7HMK6_HORWE</name>
<evidence type="ECO:0000256" key="1">
    <source>
        <dbReference type="ARBA" id="ARBA00004240"/>
    </source>
</evidence>
<protein>
    <recommendedName>
        <fullName evidence="4 9">Signal recognition particle subunit SRP72</fullName>
    </recommendedName>
</protein>
<dbReference type="InterPro" id="IPR013699">
    <property type="entry name" value="Signal_recog_part_SRP72_RNA-bd"/>
</dbReference>
<reference evidence="12 13" key="1">
    <citation type="journal article" date="2018" name="BMC Genomics">
        <title>Genomic evidence for intraspecific hybridization in a clonal and extremely halotolerant yeast.</title>
        <authorList>
            <person name="Gostincar C."/>
            <person name="Stajich J.E."/>
            <person name="Zupancic J."/>
            <person name="Zalar P."/>
            <person name="Gunde-Cimerman N."/>
        </authorList>
    </citation>
    <scope>NUCLEOTIDE SEQUENCE [LARGE SCALE GENOMIC DNA]</scope>
    <source>
        <strain evidence="12 13">EXF-562</strain>
    </source>
</reference>
<dbReference type="GO" id="GO:0008312">
    <property type="term" value="F:7S RNA binding"/>
    <property type="evidence" value="ECO:0007669"/>
    <property type="project" value="InterPro"/>
</dbReference>
<dbReference type="FunFam" id="1.25.40.10:FF:000512">
    <property type="entry name" value="Signal recognition particle subunit SRP72"/>
    <property type="match status" value="1"/>
</dbReference>
<evidence type="ECO:0000259" key="11">
    <source>
        <dbReference type="Pfam" id="PF08492"/>
    </source>
</evidence>
<evidence type="ECO:0000256" key="10">
    <source>
        <dbReference type="SAM" id="MobiDB-lite"/>
    </source>
</evidence>
<dbReference type="AlphaFoldDB" id="A0A3M7HMK6"/>
<dbReference type="Pfam" id="PF17004">
    <property type="entry name" value="SRP_TPR_like"/>
    <property type="match status" value="1"/>
</dbReference>
<dbReference type="GO" id="GO:0005783">
    <property type="term" value="C:endoplasmic reticulum"/>
    <property type="evidence" value="ECO:0007669"/>
    <property type="project" value="UniProtKB-SubCell"/>
</dbReference>
<keyword evidence="8 9" id="KW-0687">Ribonucleoprotein</keyword>
<evidence type="ECO:0000256" key="2">
    <source>
        <dbReference type="ARBA" id="ARBA00004496"/>
    </source>
</evidence>